<keyword evidence="2" id="KW-1185">Reference proteome</keyword>
<proteinExistence type="predicted"/>
<reference evidence="1 2" key="1">
    <citation type="submission" date="2021-06" db="EMBL/GenBank/DDBJ databases">
        <title>Caerostris darwini draft genome.</title>
        <authorList>
            <person name="Kono N."/>
            <person name="Arakawa K."/>
        </authorList>
    </citation>
    <scope>NUCLEOTIDE SEQUENCE [LARGE SCALE GENOMIC DNA]</scope>
</reference>
<evidence type="ECO:0000313" key="2">
    <source>
        <dbReference type="Proteomes" id="UP001054837"/>
    </source>
</evidence>
<dbReference type="Proteomes" id="UP001054837">
    <property type="component" value="Unassembled WGS sequence"/>
</dbReference>
<sequence length="98" mass="10964">MVLAGLCVFCVENEEGVCLSRNLRSTAILQGEATEHGCRRRTDSGAAMQDREPSWKCAVEQRWIRFGSSAERLFTGLLYVVSEERKGLQSIARILSLD</sequence>
<dbReference type="EMBL" id="BPLQ01006727">
    <property type="protein sequence ID" value="GIY24681.1"/>
    <property type="molecule type" value="Genomic_DNA"/>
</dbReference>
<dbReference type="AlphaFoldDB" id="A0AAV4RV35"/>
<protein>
    <submittedName>
        <fullName evidence="1">Uncharacterized protein</fullName>
    </submittedName>
</protein>
<comment type="caution">
    <text evidence="1">The sequence shown here is derived from an EMBL/GenBank/DDBJ whole genome shotgun (WGS) entry which is preliminary data.</text>
</comment>
<name>A0AAV4RV35_9ARAC</name>
<organism evidence="1 2">
    <name type="scientific">Caerostris darwini</name>
    <dbReference type="NCBI Taxonomy" id="1538125"/>
    <lineage>
        <taxon>Eukaryota</taxon>
        <taxon>Metazoa</taxon>
        <taxon>Ecdysozoa</taxon>
        <taxon>Arthropoda</taxon>
        <taxon>Chelicerata</taxon>
        <taxon>Arachnida</taxon>
        <taxon>Araneae</taxon>
        <taxon>Araneomorphae</taxon>
        <taxon>Entelegynae</taxon>
        <taxon>Araneoidea</taxon>
        <taxon>Araneidae</taxon>
        <taxon>Caerostris</taxon>
    </lineage>
</organism>
<gene>
    <name evidence="1" type="ORF">CDAR_10381</name>
</gene>
<accession>A0AAV4RV35</accession>
<evidence type="ECO:0000313" key="1">
    <source>
        <dbReference type="EMBL" id="GIY24681.1"/>
    </source>
</evidence>